<evidence type="ECO:0000259" key="2">
    <source>
        <dbReference type="PROSITE" id="PS51797"/>
    </source>
</evidence>
<dbReference type="InterPro" id="IPR034737">
    <property type="entry name" value="TCTP"/>
</dbReference>
<dbReference type="AlphaFoldDB" id="A0A024TLJ5"/>
<evidence type="ECO:0000313" key="3">
    <source>
        <dbReference type="EMBL" id="ETV94859.1"/>
    </source>
</evidence>
<dbReference type="RefSeq" id="XP_008876450.1">
    <property type="nucleotide sequence ID" value="XM_008878228.1"/>
</dbReference>
<dbReference type="Gene3D" id="2.170.150.10">
    <property type="entry name" value="Metal Binding Protein, Guanine Nucleotide Exchange Factor, Chain A"/>
    <property type="match status" value="1"/>
</dbReference>
<dbReference type="STRING" id="157072.A0A024TLJ5"/>
<evidence type="ECO:0000256" key="1">
    <source>
        <dbReference type="PROSITE-ProRule" id="PRU01133"/>
    </source>
</evidence>
<dbReference type="InterPro" id="IPR011057">
    <property type="entry name" value="Mss4-like_sf"/>
</dbReference>
<dbReference type="GeneID" id="20088572"/>
<dbReference type="PROSITE" id="PS51797">
    <property type="entry name" value="TCTP_3"/>
    <property type="match status" value="1"/>
</dbReference>
<protein>
    <recommendedName>
        <fullName evidence="2">TCTP domain-containing protein</fullName>
    </recommendedName>
</protein>
<proteinExistence type="inferred from homology"/>
<sequence>MLVWQDIFTEDEVVSDSHNVYEAKDKEGNLIPGMIEVASKTVTKGGLNVDVGCGDAFGGGDQDVDDSVETVNNIIDESVGFGYTETGFNSKADLKTYLKSYFRKIIKHLKATNASDETLDQFKSDAQEIVKALVGMYDDLQYYMFRSMDSEAGMAYSYYKDGATTPVFMFIKWGLKEVKF</sequence>
<name>A0A024TLJ5_9STRA</name>
<feature type="domain" description="TCTP" evidence="2">
    <location>
        <begin position="1"/>
        <end position="180"/>
    </location>
</feature>
<dbReference type="InterPro" id="IPR018105">
    <property type="entry name" value="Translational_control_tumour_p"/>
</dbReference>
<reference evidence="3" key="1">
    <citation type="submission" date="2013-12" db="EMBL/GenBank/DDBJ databases">
        <title>The Genome Sequence of Aphanomyces invadans NJM9701.</title>
        <authorList>
            <consortium name="The Broad Institute Genomics Platform"/>
            <person name="Russ C."/>
            <person name="Tyler B."/>
            <person name="van West P."/>
            <person name="Dieguez-Uribeondo J."/>
            <person name="Young S.K."/>
            <person name="Zeng Q."/>
            <person name="Gargeya S."/>
            <person name="Fitzgerald M."/>
            <person name="Abouelleil A."/>
            <person name="Alvarado L."/>
            <person name="Chapman S.B."/>
            <person name="Gainer-Dewar J."/>
            <person name="Goldberg J."/>
            <person name="Griggs A."/>
            <person name="Gujja S."/>
            <person name="Hansen M."/>
            <person name="Howarth C."/>
            <person name="Imamovic A."/>
            <person name="Ireland A."/>
            <person name="Larimer J."/>
            <person name="McCowan C."/>
            <person name="Murphy C."/>
            <person name="Pearson M."/>
            <person name="Poon T.W."/>
            <person name="Priest M."/>
            <person name="Roberts A."/>
            <person name="Saif S."/>
            <person name="Shea T."/>
            <person name="Sykes S."/>
            <person name="Wortman J."/>
            <person name="Nusbaum C."/>
            <person name="Birren B."/>
        </authorList>
    </citation>
    <scope>NUCLEOTIDE SEQUENCE [LARGE SCALE GENOMIC DNA]</scope>
    <source>
        <strain evidence="3">NJM9701</strain>
    </source>
</reference>
<dbReference type="InterPro" id="IPR011323">
    <property type="entry name" value="Mss4/transl-control_tumour"/>
</dbReference>
<dbReference type="PANTHER" id="PTHR11991:SF0">
    <property type="entry name" value="TRANSLATIONALLY-CONTROLLED TUMOR PROTEIN"/>
    <property type="match status" value="1"/>
</dbReference>
<dbReference type="SUPFAM" id="SSF51316">
    <property type="entry name" value="Mss4-like"/>
    <property type="match status" value="1"/>
</dbReference>
<accession>A0A024TLJ5</accession>
<gene>
    <name evidence="3" type="ORF">H310_11522</name>
</gene>
<dbReference type="GO" id="GO:0005737">
    <property type="term" value="C:cytoplasm"/>
    <property type="evidence" value="ECO:0007669"/>
    <property type="project" value="TreeGrafter"/>
</dbReference>
<dbReference type="Pfam" id="PF00838">
    <property type="entry name" value="TCTP"/>
    <property type="match status" value="1"/>
</dbReference>
<dbReference type="PANTHER" id="PTHR11991">
    <property type="entry name" value="TRANSLATIONALLY CONTROLLED TUMOR PROTEIN-RELATED"/>
    <property type="match status" value="1"/>
</dbReference>
<organism evidence="3">
    <name type="scientific">Aphanomyces invadans</name>
    <dbReference type="NCBI Taxonomy" id="157072"/>
    <lineage>
        <taxon>Eukaryota</taxon>
        <taxon>Sar</taxon>
        <taxon>Stramenopiles</taxon>
        <taxon>Oomycota</taxon>
        <taxon>Saprolegniomycetes</taxon>
        <taxon>Saprolegniales</taxon>
        <taxon>Verrucalvaceae</taxon>
        <taxon>Aphanomyces</taxon>
    </lineage>
</organism>
<dbReference type="EMBL" id="KI913983">
    <property type="protein sequence ID" value="ETV94859.1"/>
    <property type="molecule type" value="Genomic_DNA"/>
</dbReference>
<dbReference type="VEuPathDB" id="FungiDB:H310_11522"/>
<dbReference type="eggNOG" id="KOG1727">
    <property type="taxonomic scope" value="Eukaryota"/>
</dbReference>
<comment type="similarity">
    <text evidence="1">Belongs to the TCTP family.</text>
</comment>
<dbReference type="GO" id="GO:0005509">
    <property type="term" value="F:calcium ion binding"/>
    <property type="evidence" value="ECO:0007669"/>
    <property type="project" value="TreeGrafter"/>
</dbReference>